<reference evidence="2 3" key="2">
    <citation type="journal article" date="2016" name="Sci. Rep.">
        <title>The genome of Rhizobiales bacteria in predatory ants reveals urease gene functions but no genes for nitrogen fixation.</title>
        <authorList>
            <person name="Neuvonen M.M."/>
            <person name="Tamarit D."/>
            <person name="Naslund K."/>
            <person name="Liebig J."/>
            <person name="Feldhaar H."/>
            <person name="Moran N.A."/>
            <person name="Guy L."/>
            <person name="Andersson S.G."/>
        </authorList>
    </citation>
    <scope>NUCLEOTIDE SEQUENCE [LARGE SCALE GENOMIC DNA]</scope>
    <source>
        <strain evidence="2 3">Hsal</strain>
    </source>
</reference>
<dbReference type="AlphaFoldDB" id="A0A1U9JW07"/>
<evidence type="ECO:0000313" key="2">
    <source>
        <dbReference type="EMBL" id="AQS42038.1"/>
    </source>
</evidence>
<dbReference type="EMBL" id="CP017315">
    <property type="protein sequence ID" value="AQS42038.1"/>
    <property type="molecule type" value="Genomic_DNA"/>
</dbReference>
<feature type="chain" id="PRO_5012391780" evidence="1">
    <location>
        <begin position="23"/>
        <end position="78"/>
    </location>
</feature>
<keyword evidence="3" id="KW-1185">Reference proteome</keyword>
<sequence>MMKKYLVFLTLFTLLGASSALAAECSTVGRQVADEQGGELVKVTPAVEKGRDVCIVVVLVQSADGGKPSRVEVAVPAG</sequence>
<evidence type="ECO:0000313" key="3">
    <source>
        <dbReference type="Proteomes" id="UP000188912"/>
    </source>
</evidence>
<dbReference type="KEGG" id="thd:BHV28_13550"/>
<reference evidence="2 3" key="1">
    <citation type="journal article" date="2010" name="Science">
        <title>Genomic comparison of the ants Camponotus floridanus and Harpegnathos saltator.</title>
        <authorList>
            <person name="Bonasio R."/>
            <person name="Zhang G."/>
            <person name="Ye C."/>
            <person name="Mutti N.S."/>
            <person name="Fang X."/>
            <person name="Qin N."/>
            <person name="Donahue G."/>
            <person name="Yang P."/>
            <person name="Li Q."/>
            <person name="Li C."/>
            <person name="Zhang P."/>
            <person name="Huang Z."/>
            <person name="Berger S.L."/>
            <person name="Reinberg D."/>
            <person name="Wang J."/>
            <person name="Liebig J."/>
        </authorList>
    </citation>
    <scope>NUCLEOTIDE SEQUENCE [LARGE SCALE GENOMIC DNA]</scope>
    <source>
        <strain evidence="2 3">Hsal</strain>
    </source>
</reference>
<feature type="signal peptide" evidence="1">
    <location>
        <begin position="1"/>
        <end position="22"/>
    </location>
</feature>
<evidence type="ECO:0000256" key="1">
    <source>
        <dbReference type="SAM" id="SignalP"/>
    </source>
</evidence>
<organism evidence="2 3">
    <name type="scientific">Candidatus Tokpelaia hoelldobleri</name>
    <dbReference type="NCBI Taxonomy" id="1902579"/>
    <lineage>
        <taxon>Bacteria</taxon>
        <taxon>Pseudomonadati</taxon>
        <taxon>Pseudomonadota</taxon>
        <taxon>Alphaproteobacteria</taxon>
        <taxon>Hyphomicrobiales</taxon>
        <taxon>Candidatus Tokpelaia</taxon>
    </lineage>
</organism>
<proteinExistence type="predicted"/>
<protein>
    <submittedName>
        <fullName evidence="2">Uncharacterized protein</fullName>
    </submittedName>
</protein>
<dbReference type="Proteomes" id="UP000188912">
    <property type="component" value="Chromosome"/>
</dbReference>
<keyword evidence="1" id="KW-0732">Signal</keyword>
<gene>
    <name evidence="2" type="ORF">BHV28_13550</name>
</gene>
<dbReference type="STRING" id="1902579.BHV28_13550"/>
<accession>A0A1U9JW07</accession>
<name>A0A1U9JW07_9HYPH</name>